<accession>A0A138A456</accession>
<evidence type="ECO:0000313" key="4">
    <source>
        <dbReference type="Proteomes" id="UP000070409"/>
    </source>
</evidence>
<keyword evidence="4" id="KW-1185">Reference proteome</keyword>
<comment type="caution">
    <text evidence="2">The sequence shown here is derived from an EMBL/GenBank/DDBJ whole genome shotgun (WGS) entry which is preliminary data.</text>
</comment>
<protein>
    <submittedName>
        <fullName evidence="2">Uncharacterized protein</fullName>
    </submittedName>
</protein>
<proteinExistence type="predicted"/>
<dbReference type="EMBL" id="LSRF01000057">
    <property type="protein sequence ID" value="KXP05218.1"/>
    <property type="molecule type" value="Genomic_DNA"/>
</dbReference>
<evidence type="ECO:0000313" key="3">
    <source>
        <dbReference type="Proteomes" id="UP000070258"/>
    </source>
</evidence>
<reference evidence="2" key="1">
    <citation type="submission" date="2016-02" db="EMBL/GenBank/DDBJ databases">
        <authorList>
            <person name="Teng J.L."/>
            <person name="Yang Y."/>
            <person name="Huang Y."/>
            <person name="Guo F."/>
            <person name="Wei W."/>
            <person name="Chen J.H."/>
            <person name="Wong S.Y."/>
            <person name="Lau S.K."/>
            <person name="Woo P.C."/>
        </authorList>
    </citation>
    <scope>NUCLEOTIDE SEQUENCE</scope>
    <source>
        <strain evidence="2">JCM 15929</strain>
    </source>
</reference>
<dbReference type="Proteomes" id="UP000070409">
    <property type="component" value="Unassembled WGS sequence"/>
</dbReference>
<gene>
    <name evidence="2" type="ORF">AXK60_13810</name>
    <name evidence="1" type="ORF">AXK61_22930</name>
</gene>
<dbReference type="AlphaFoldDB" id="A0A138A456"/>
<reference evidence="3" key="2">
    <citation type="submission" date="2016-02" db="EMBL/GenBank/DDBJ databases">
        <authorList>
            <person name="Wen L."/>
            <person name="He K."/>
            <person name="Yang H."/>
        </authorList>
    </citation>
    <scope>NUCLEOTIDE SEQUENCE [LARGE SCALE GENOMIC DNA]</scope>
    <source>
        <strain evidence="3">JCM 15929</strain>
    </source>
</reference>
<reference evidence="1 4" key="3">
    <citation type="submission" date="2016-02" db="EMBL/GenBank/DDBJ databases">
        <authorList>
            <person name="Teng J.L."/>
            <person name="Tang Y."/>
            <person name="Huang Y."/>
            <person name="Guo F."/>
            <person name="Wei W."/>
            <person name="Chen J.H."/>
            <person name="Wong S.Y."/>
            <person name="Lau S.K."/>
            <person name="Woo P.C."/>
        </authorList>
    </citation>
    <scope>NUCLEOTIDE SEQUENCE [LARGE SCALE GENOMIC DNA]</scope>
    <source>
        <strain evidence="1 4">JCM 13375</strain>
    </source>
</reference>
<dbReference type="Proteomes" id="UP000070258">
    <property type="component" value="Unassembled WGS sequence"/>
</dbReference>
<organism evidence="2 3">
    <name type="scientific">Tsukamurella pseudospumae</name>
    <dbReference type="NCBI Taxonomy" id="239498"/>
    <lineage>
        <taxon>Bacteria</taxon>
        <taxon>Bacillati</taxon>
        <taxon>Actinomycetota</taxon>
        <taxon>Actinomycetes</taxon>
        <taxon>Mycobacteriales</taxon>
        <taxon>Tsukamurellaceae</taxon>
        <taxon>Tsukamurella</taxon>
    </lineage>
</organism>
<evidence type="ECO:0000313" key="2">
    <source>
        <dbReference type="EMBL" id="KXP05218.1"/>
    </source>
</evidence>
<dbReference type="EMBL" id="LSRE01000018">
    <property type="protein sequence ID" value="KXO96368.1"/>
    <property type="molecule type" value="Genomic_DNA"/>
</dbReference>
<name>A0A138A456_9ACTN</name>
<sequence>MDGRFTKVDLDDLVGMTVADAKRLLGYPSNPPTGLPSPPILLAIPTGEGVTELPESDLTVTAAIGAAGSDHFYLGVMPTRQPDLDELLAKRGIRQQRLSELFDAAKMGGVNLIVAVYVEK</sequence>
<evidence type="ECO:0000313" key="1">
    <source>
        <dbReference type="EMBL" id="KXO96368.1"/>
    </source>
</evidence>